<evidence type="ECO:0000313" key="2">
    <source>
        <dbReference type="Proteomes" id="UP000242877"/>
    </source>
</evidence>
<dbReference type="GO" id="GO:0003735">
    <property type="term" value="F:structural constituent of ribosome"/>
    <property type="evidence" value="ECO:0007669"/>
    <property type="project" value="TreeGrafter"/>
</dbReference>
<dbReference type="AlphaFoldDB" id="A0A167Y703"/>
<dbReference type="OrthoDB" id="6021263at2759"/>
<evidence type="ECO:0008006" key="3">
    <source>
        <dbReference type="Google" id="ProtNLM"/>
    </source>
</evidence>
<dbReference type="EMBL" id="AZGZ01000015">
    <property type="protein sequence ID" value="KZZ90937.1"/>
    <property type="molecule type" value="Genomic_DNA"/>
</dbReference>
<sequence>MNNSVLLSGRCASNLPFLLPSLCDQTSIHICRRYQSSYRRTKQRLRVKPDASFVPSLSERFDQIIHAPAPSAPSVYHTPTKFLPSNDVRRKLRSAREEKTLNVQRLPVVQKLSMKPKILTGEEVAEIRNLRFSDPINWSQAKLAKKFGCSPIFVGQICEASPEKKELQKNLLAAIKSSWGLKRTIAREDRELRREKWFKDA</sequence>
<gene>
    <name evidence="1" type="ORF">AAP_03578</name>
</gene>
<organism evidence="1 2">
    <name type="scientific">Ascosphaera apis ARSEF 7405</name>
    <dbReference type="NCBI Taxonomy" id="392613"/>
    <lineage>
        <taxon>Eukaryota</taxon>
        <taxon>Fungi</taxon>
        <taxon>Dikarya</taxon>
        <taxon>Ascomycota</taxon>
        <taxon>Pezizomycotina</taxon>
        <taxon>Eurotiomycetes</taxon>
        <taxon>Eurotiomycetidae</taxon>
        <taxon>Onygenales</taxon>
        <taxon>Ascosphaeraceae</taxon>
        <taxon>Ascosphaera</taxon>
    </lineage>
</organism>
<proteinExistence type="predicted"/>
<evidence type="ECO:0000313" key="1">
    <source>
        <dbReference type="EMBL" id="KZZ90937.1"/>
    </source>
</evidence>
<reference evidence="1 2" key="1">
    <citation type="journal article" date="2016" name="Genome Biol. Evol.">
        <title>Divergent and convergent evolution of fungal pathogenicity.</title>
        <authorList>
            <person name="Shang Y."/>
            <person name="Xiao G."/>
            <person name="Zheng P."/>
            <person name="Cen K."/>
            <person name="Zhan S."/>
            <person name="Wang C."/>
        </authorList>
    </citation>
    <scope>NUCLEOTIDE SEQUENCE [LARGE SCALE GENOMIC DNA]</scope>
    <source>
        <strain evidence="1 2">ARSEF 7405</strain>
    </source>
</reference>
<protein>
    <recommendedName>
        <fullName evidence="3">60S ribosomal protein L20</fullName>
    </recommendedName>
</protein>
<dbReference type="InterPro" id="IPR024388">
    <property type="entry name" value="Ribosomal_mL58"/>
</dbReference>
<name>A0A167Y703_9EURO</name>
<dbReference type="GO" id="GO:0005762">
    <property type="term" value="C:mitochondrial large ribosomal subunit"/>
    <property type="evidence" value="ECO:0007669"/>
    <property type="project" value="TreeGrafter"/>
</dbReference>
<keyword evidence="2" id="KW-1185">Reference proteome</keyword>
<dbReference type="Pfam" id="PF12824">
    <property type="entry name" value="MRP-L20"/>
    <property type="match status" value="1"/>
</dbReference>
<comment type="caution">
    <text evidence="1">The sequence shown here is derived from an EMBL/GenBank/DDBJ whole genome shotgun (WGS) entry which is preliminary data.</text>
</comment>
<accession>A0A167Y703</accession>
<dbReference type="PANTHER" id="PTHR28266">
    <property type="entry name" value="54S RIBOSOMAL PROTEIN L20, MITOCHONDRIAL"/>
    <property type="match status" value="1"/>
</dbReference>
<dbReference type="PANTHER" id="PTHR28266:SF1">
    <property type="entry name" value="LARGE RIBOSOMAL SUBUNIT PROTEIN ML58"/>
    <property type="match status" value="1"/>
</dbReference>
<dbReference type="Proteomes" id="UP000242877">
    <property type="component" value="Unassembled WGS sequence"/>
</dbReference>
<dbReference type="VEuPathDB" id="FungiDB:AAP_03578"/>